<keyword evidence="2" id="KW-1185">Reference proteome</keyword>
<comment type="caution">
    <text evidence="1">The sequence shown here is derived from an EMBL/GenBank/DDBJ whole genome shotgun (WGS) entry which is preliminary data.</text>
</comment>
<reference evidence="1 2" key="1">
    <citation type="submission" date="2022-06" db="EMBL/GenBank/DDBJ databases">
        <title>Roseomonas CN29.</title>
        <authorList>
            <person name="Cheng Y."/>
            <person name="He X."/>
        </authorList>
    </citation>
    <scope>NUCLEOTIDE SEQUENCE [LARGE SCALE GENOMIC DNA]</scope>
    <source>
        <strain evidence="1 2">CN29</strain>
    </source>
</reference>
<organism evidence="1 2">
    <name type="scientific">Roseomonas populi</name>
    <dbReference type="NCBI Taxonomy" id="3121582"/>
    <lineage>
        <taxon>Bacteria</taxon>
        <taxon>Pseudomonadati</taxon>
        <taxon>Pseudomonadota</taxon>
        <taxon>Alphaproteobacteria</taxon>
        <taxon>Acetobacterales</taxon>
        <taxon>Roseomonadaceae</taxon>
        <taxon>Roseomonas</taxon>
    </lineage>
</organism>
<dbReference type="EMBL" id="JANJOU010000007">
    <property type="protein sequence ID" value="MCR0982463.1"/>
    <property type="molecule type" value="Genomic_DNA"/>
</dbReference>
<name>A0ABT1X2X4_9PROT</name>
<evidence type="ECO:0000313" key="1">
    <source>
        <dbReference type="EMBL" id="MCR0982463.1"/>
    </source>
</evidence>
<gene>
    <name evidence="1" type="ORF">NRP21_10415</name>
</gene>
<protein>
    <submittedName>
        <fullName evidence="1">Uncharacterized protein</fullName>
    </submittedName>
</protein>
<sequence>MRPDLPTDGLDLLALREADAAVSAAAARARAEALRGRMAAELDELPAPFRAVMERLIDAVGEVGAEAATALQAATESRRERGDWLQIDPLRHIPEDRRAAPPPPPARHELNAADPEFTGYGWYGPEGRGRESRRWSGGAAAASIVLPALGPGTVSLEIDLELPFATPFEADSVAILANGEPLDLILAEAHENRALLTAQWGGFEAAGANLGLVLLGPVYADPRGRDTRRLGVGFRRLVATRLALGA</sequence>
<evidence type="ECO:0000313" key="2">
    <source>
        <dbReference type="Proteomes" id="UP001524642"/>
    </source>
</evidence>
<dbReference type="Proteomes" id="UP001524642">
    <property type="component" value="Unassembled WGS sequence"/>
</dbReference>
<proteinExistence type="predicted"/>
<accession>A0ABT1X2X4</accession>
<dbReference type="RefSeq" id="WP_257716131.1">
    <property type="nucleotide sequence ID" value="NZ_JANJOU010000007.1"/>
</dbReference>